<dbReference type="AlphaFoldDB" id="A0A7J6U2P1"/>
<feature type="compositionally biased region" description="Low complexity" evidence="1">
    <location>
        <begin position="30"/>
        <end position="41"/>
    </location>
</feature>
<evidence type="ECO:0000313" key="2">
    <source>
        <dbReference type="EMBL" id="KAF4751087.1"/>
    </source>
</evidence>
<protein>
    <submittedName>
        <fullName evidence="2">Uncharacterized protein</fullName>
    </submittedName>
</protein>
<proteinExistence type="predicted"/>
<dbReference type="InterPro" id="IPR012340">
    <property type="entry name" value="NA-bd_OB-fold"/>
</dbReference>
<feature type="compositionally biased region" description="Basic residues" evidence="1">
    <location>
        <begin position="1"/>
        <end position="10"/>
    </location>
</feature>
<feature type="non-terminal residue" evidence="2">
    <location>
        <position position="173"/>
    </location>
</feature>
<gene>
    <name evidence="2" type="ORF">FOZ62_021739</name>
</gene>
<dbReference type="EMBL" id="JABANM010003310">
    <property type="protein sequence ID" value="KAF4751087.1"/>
    <property type="molecule type" value="Genomic_DNA"/>
</dbReference>
<reference evidence="2 3" key="1">
    <citation type="submission" date="2020-04" db="EMBL/GenBank/DDBJ databases">
        <title>Perkinsus olseni comparative genomics.</title>
        <authorList>
            <person name="Bogema D.R."/>
        </authorList>
    </citation>
    <scope>NUCLEOTIDE SEQUENCE [LARGE SCALE GENOMIC DNA]</scope>
    <source>
        <strain evidence="2">ATCC PRA-205</strain>
    </source>
</reference>
<accession>A0A7J6U2P1</accession>
<comment type="caution">
    <text evidence="2">The sequence shown here is derived from an EMBL/GenBank/DDBJ whole genome shotgun (WGS) entry which is preliminary data.</text>
</comment>
<evidence type="ECO:0000313" key="3">
    <source>
        <dbReference type="Proteomes" id="UP000574390"/>
    </source>
</evidence>
<evidence type="ECO:0000256" key="1">
    <source>
        <dbReference type="SAM" id="MobiDB-lite"/>
    </source>
</evidence>
<dbReference type="Gene3D" id="2.40.50.140">
    <property type="entry name" value="Nucleic acid-binding proteins"/>
    <property type="match status" value="1"/>
</dbReference>
<sequence length="173" mass="18617">MPTPKTRKRVTNATKAGEKVTKKADQEGITAPTTAANSPTASKKEKATEESTEKSDVKAATGSSTKGKTSDVKQDASTKPAATADLPTAEKSPESIAPPKTEGPSRYTGWIQWFWVKRGRGMITSSEVKGDLEVNKDSFKDSGGKEFWYPTADDEVTFELSLKGGKFIPTNVQ</sequence>
<feature type="region of interest" description="Disordered" evidence="1">
    <location>
        <begin position="1"/>
        <end position="106"/>
    </location>
</feature>
<feature type="compositionally biased region" description="Basic and acidic residues" evidence="1">
    <location>
        <begin position="42"/>
        <end position="57"/>
    </location>
</feature>
<organism evidence="2 3">
    <name type="scientific">Perkinsus olseni</name>
    <name type="common">Perkinsus atlanticus</name>
    <dbReference type="NCBI Taxonomy" id="32597"/>
    <lineage>
        <taxon>Eukaryota</taxon>
        <taxon>Sar</taxon>
        <taxon>Alveolata</taxon>
        <taxon>Perkinsozoa</taxon>
        <taxon>Perkinsea</taxon>
        <taxon>Perkinsida</taxon>
        <taxon>Perkinsidae</taxon>
        <taxon>Perkinsus</taxon>
    </lineage>
</organism>
<feature type="compositionally biased region" description="Basic and acidic residues" evidence="1">
    <location>
        <begin position="16"/>
        <end position="26"/>
    </location>
</feature>
<name>A0A7J6U2P1_PEROL</name>
<dbReference type="Proteomes" id="UP000574390">
    <property type="component" value="Unassembled WGS sequence"/>
</dbReference>
<dbReference type="SUPFAM" id="SSF50249">
    <property type="entry name" value="Nucleic acid-binding proteins"/>
    <property type="match status" value="1"/>
</dbReference>